<dbReference type="Proteomes" id="UP000216107">
    <property type="component" value="Unassembled WGS sequence"/>
</dbReference>
<dbReference type="InterPro" id="IPR028082">
    <property type="entry name" value="Peripla_BP_I"/>
</dbReference>
<evidence type="ECO:0000259" key="3">
    <source>
        <dbReference type="Pfam" id="PF13458"/>
    </source>
</evidence>
<feature type="domain" description="Leucine-binding protein" evidence="3">
    <location>
        <begin position="96"/>
        <end position="401"/>
    </location>
</feature>
<dbReference type="OrthoDB" id="9777352at2"/>
<evidence type="ECO:0000256" key="2">
    <source>
        <dbReference type="ARBA" id="ARBA00022729"/>
    </source>
</evidence>
<keyword evidence="2" id="KW-0732">Signal</keyword>
<reference evidence="4 7" key="1">
    <citation type="submission" date="2016-08" db="EMBL/GenBank/DDBJ databases">
        <title>Candidatus Dactylopiibacterium carminicum genome sequence.</title>
        <authorList>
            <person name="Ramirez-Puebla S.T."/>
            <person name="Ormeno-Orrillo E."/>
            <person name="Vera-Ponce De Leon A."/>
            <person name="Luis L."/>
            <person name="Sanchez-Flores A."/>
            <person name="Monica R."/>
            <person name="Martinez-Romero E."/>
        </authorList>
    </citation>
    <scope>NUCLEOTIDE SEQUENCE [LARGE SCALE GENOMIC DNA]</scope>
    <source>
        <strain evidence="4">END1</strain>
    </source>
</reference>
<dbReference type="PANTHER" id="PTHR47235:SF1">
    <property type="entry name" value="BLR6548 PROTEIN"/>
    <property type="match status" value="1"/>
</dbReference>
<protein>
    <recommendedName>
        <fullName evidence="3">Leucine-binding protein domain-containing protein</fullName>
    </recommendedName>
</protein>
<evidence type="ECO:0000313" key="5">
    <source>
        <dbReference type="EMBL" id="PAS94282.1"/>
    </source>
</evidence>
<dbReference type="Pfam" id="PF13458">
    <property type="entry name" value="Peripla_BP_6"/>
    <property type="match status" value="1"/>
</dbReference>
<dbReference type="AlphaFoldDB" id="A0A272EVZ7"/>
<accession>A0A272EVZ7</accession>
<comment type="caution">
    <text evidence="5">The sequence shown here is derived from an EMBL/GenBank/DDBJ whole genome shotgun (WGS) entry which is preliminary data.</text>
</comment>
<comment type="similarity">
    <text evidence="1">Belongs to the leucine-binding protein family.</text>
</comment>
<dbReference type="EMBL" id="NMRN01000008">
    <property type="protein sequence ID" value="PAS94282.1"/>
    <property type="molecule type" value="Genomic_DNA"/>
</dbReference>
<keyword evidence="7" id="KW-1185">Reference proteome</keyword>
<evidence type="ECO:0000256" key="1">
    <source>
        <dbReference type="ARBA" id="ARBA00010062"/>
    </source>
</evidence>
<evidence type="ECO:0000313" key="7">
    <source>
        <dbReference type="Proteomes" id="UP000623509"/>
    </source>
</evidence>
<dbReference type="CDD" id="cd06326">
    <property type="entry name" value="PBP1_ABC_ligand_binding-like"/>
    <property type="match status" value="1"/>
</dbReference>
<reference evidence="5 6" key="2">
    <citation type="submission" date="2017-07" db="EMBL/GenBank/DDBJ databases">
        <title>Candidatus Dactylopiibacterium carminicum, a nitrogen-fixing symbiont of the cochineal insect Dactylopius coccus and Dactylopius opuntiae (Hemiptera: Coccoidea: Dactylopiidae).</title>
        <authorList>
            <person name="Vera A."/>
        </authorList>
    </citation>
    <scope>NUCLEOTIDE SEQUENCE [LARGE SCALE GENOMIC DNA]</scope>
    <source>
        <strain evidence="5 6">NFDCM</strain>
    </source>
</reference>
<dbReference type="InterPro" id="IPR028081">
    <property type="entry name" value="Leu-bd"/>
</dbReference>
<evidence type="ECO:0000313" key="6">
    <source>
        <dbReference type="Proteomes" id="UP000216107"/>
    </source>
</evidence>
<dbReference type="Proteomes" id="UP000623509">
    <property type="component" value="Unassembled WGS sequence"/>
</dbReference>
<sequence length="438" mass="47664">MASGTSMRRERCVPPTMRTLLTFADCFCRGHAFWHVRAATFAFCHETIAFEVENSRFGQWSAQYMNRRDFLGASLAAGFLQGMPAMAHAQDRSGRPIVVGQSVDLSGAMQNIGREYFSGAKIAFDQANEAGGVGGRPIRFLQRDDGGDPARTVTNTKAFLDDGAELLFGFCSEACVEAAVGSEFFRRSDVDLFAPLTGIEHPAGAGRITYLHPSLVEEMRQMLQRLGNLSLTRLGIVHTETPSMQAAYRAIQSELATQRLERPKSYTLRENAANSAEVIQALARDGIQAVIVMADAFSAGLLLKPLRQRDPAMFACLGSMVDLPTAQQLIGPDLSMGILVARAVPDPTNTLIPVVANFRRLLGRYLDEAPTAMSLEGYVAAQTLLAVLRRADSPRRLAATARNRIGMVDLGGLKLNLGGTRAINQIQLSMLTRDGRLI</sequence>
<dbReference type="EMBL" id="MDUX01000019">
    <property type="protein sequence ID" value="KAF7599524.1"/>
    <property type="molecule type" value="Genomic_DNA"/>
</dbReference>
<proteinExistence type="inferred from homology"/>
<gene>
    <name evidence="4" type="ORF">BGI27_07580</name>
    <name evidence="5" type="ORF">CGU29_04530</name>
</gene>
<name>A0A272EVZ7_9RHOO</name>
<dbReference type="PANTHER" id="PTHR47235">
    <property type="entry name" value="BLR6548 PROTEIN"/>
    <property type="match status" value="1"/>
</dbReference>
<organism evidence="5 6">
    <name type="scientific">Candidatus Dactylopiibacterium carminicum</name>
    <dbReference type="NCBI Taxonomy" id="857335"/>
    <lineage>
        <taxon>Bacteria</taxon>
        <taxon>Pseudomonadati</taxon>
        <taxon>Pseudomonadota</taxon>
        <taxon>Betaproteobacteria</taxon>
        <taxon>Rhodocyclales</taxon>
        <taxon>Rhodocyclaceae</taxon>
        <taxon>Candidatus Dactylopiibacterium</taxon>
    </lineage>
</organism>
<evidence type="ECO:0000313" key="4">
    <source>
        <dbReference type="EMBL" id="KAF7599524.1"/>
    </source>
</evidence>
<dbReference type="Gene3D" id="3.40.50.2300">
    <property type="match status" value="2"/>
</dbReference>
<dbReference type="SUPFAM" id="SSF53822">
    <property type="entry name" value="Periplasmic binding protein-like I"/>
    <property type="match status" value="1"/>
</dbReference>